<evidence type="ECO:0000256" key="6">
    <source>
        <dbReference type="ARBA" id="ARBA00023601"/>
    </source>
</evidence>
<evidence type="ECO:0000313" key="8">
    <source>
        <dbReference type="EMBL" id="CUP57941.1"/>
    </source>
</evidence>
<comment type="cofactor">
    <cofactor evidence="1">
        <name>[4Fe-4S] cluster</name>
        <dbReference type="ChEBI" id="CHEBI:49883"/>
    </cofactor>
</comment>
<keyword evidence="5" id="KW-0411">Iron-sulfur</keyword>
<keyword evidence="8" id="KW-0560">Oxidoreductase</keyword>
<dbReference type="Proteomes" id="UP000095712">
    <property type="component" value="Unassembled WGS sequence"/>
</dbReference>
<dbReference type="PANTHER" id="PTHR43273:SF3">
    <property type="entry name" value="ANAEROBIC SULFATASE-MATURATING ENZYME HOMOLOG ASLB-RELATED"/>
    <property type="match status" value="1"/>
</dbReference>
<comment type="similarity">
    <text evidence="6">Belongs to the radical SAM superfamily. Anaerobic sulfatase-maturating enzyme family.</text>
</comment>
<dbReference type="PANTHER" id="PTHR43273">
    <property type="entry name" value="ANAEROBIC SULFATASE-MATURATING ENZYME HOMOLOG ASLB-RELATED"/>
    <property type="match status" value="1"/>
</dbReference>
<proteinExistence type="inferred from homology"/>
<dbReference type="InterPro" id="IPR007197">
    <property type="entry name" value="rSAM"/>
</dbReference>
<dbReference type="Gene3D" id="3.20.20.70">
    <property type="entry name" value="Aldolase class I"/>
    <property type="match status" value="1"/>
</dbReference>
<dbReference type="InterPro" id="IPR013785">
    <property type="entry name" value="Aldolase_TIM"/>
</dbReference>
<evidence type="ECO:0000256" key="1">
    <source>
        <dbReference type="ARBA" id="ARBA00001966"/>
    </source>
</evidence>
<evidence type="ECO:0000259" key="7">
    <source>
        <dbReference type="PROSITE" id="PS51918"/>
    </source>
</evidence>
<dbReference type="CDD" id="cd01335">
    <property type="entry name" value="Radical_SAM"/>
    <property type="match status" value="1"/>
</dbReference>
<evidence type="ECO:0000256" key="3">
    <source>
        <dbReference type="ARBA" id="ARBA00022723"/>
    </source>
</evidence>
<dbReference type="GO" id="GO:0046872">
    <property type="term" value="F:metal ion binding"/>
    <property type="evidence" value="ECO:0007669"/>
    <property type="project" value="UniProtKB-KW"/>
</dbReference>
<dbReference type="PROSITE" id="PS51918">
    <property type="entry name" value="RADICAL_SAM"/>
    <property type="match status" value="1"/>
</dbReference>
<dbReference type="SFLD" id="SFLDG01386">
    <property type="entry name" value="main_SPASM_domain-containing"/>
    <property type="match status" value="1"/>
</dbReference>
<gene>
    <name evidence="8" type="ORF">ERS852523_02087</name>
</gene>
<dbReference type="EC" id="1.8.98.-" evidence="8"/>
<feature type="domain" description="Radical SAM core" evidence="7">
    <location>
        <begin position="1"/>
        <end position="213"/>
    </location>
</feature>
<evidence type="ECO:0000256" key="2">
    <source>
        <dbReference type="ARBA" id="ARBA00022691"/>
    </source>
</evidence>
<name>A0A174PEF9_9FIRM</name>
<sequence>MVVSIWVTNDCNMHCDYCYVGEKGILNLSLQDYDYIETFIYRAQERNKEDNIYIKFFGGEPLLNFEFLKYFIEHFKSENVIYSVTTNGTLLTGEKLDFLVKNNVELFVSVDGGEKIHDNHRKLKSGIGSWNVIKKNLFKVLEKNRNIKVRMTYTPETVCALTDSIKQISELGIKSIHLCPDYFSQNWNTENLAILRQEFTKIIELRKRLPDIEISTGNYKETINKDCSRCGGGENIFSISTEGDIYPCTYAVGIEKFRIGSIFNLEKIKWGSYLVDASSRKLCKGCKYFKVCYSGRCIYLNYKMTENLYIPNGFFCAYQKMEYKLVEDGCYD</sequence>
<dbReference type="InterPro" id="IPR058240">
    <property type="entry name" value="rSAM_sf"/>
</dbReference>
<reference evidence="8 9" key="1">
    <citation type="submission" date="2015-09" db="EMBL/GenBank/DDBJ databases">
        <authorList>
            <consortium name="Pathogen Informatics"/>
        </authorList>
    </citation>
    <scope>NUCLEOTIDE SEQUENCE [LARGE SCALE GENOMIC DNA]</scope>
    <source>
        <strain evidence="8 9">2789STDY5834911</strain>
    </source>
</reference>
<dbReference type="SFLD" id="SFLDG01067">
    <property type="entry name" value="SPASM/twitch_domain_containing"/>
    <property type="match status" value="1"/>
</dbReference>
<keyword evidence="3" id="KW-0479">Metal-binding</keyword>
<dbReference type="SFLD" id="SFLDS00029">
    <property type="entry name" value="Radical_SAM"/>
    <property type="match status" value="1"/>
</dbReference>
<protein>
    <submittedName>
        <fullName evidence="8">Anaerobic sulfatase-maturating enzyme</fullName>
        <ecNumber evidence="8">1.8.98.-</ecNumber>
    </submittedName>
</protein>
<dbReference type="SUPFAM" id="SSF102114">
    <property type="entry name" value="Radical SAM enzymes"/>
    <property type="match status" value="1"/>
</dbReference>
<keyword evidence="4" id="KW-0408">Iron</keyword>
<evidence type="ECO:0000256" key="4">
    <source>
        <dbReference type="ARBA" id="ARBA00023004"/>
    </source>
</evidence>
<dbReference type="InterPro" id="IPR023885">
    <property type="entry name" value="4Fe4S-binding_SPASM_dom"/>
</dbReference>
<dbReference type="Pfam" id="PF04055">
    <property type="entry name" value="Radical_SAM"/>
    <property type="match status" value="1"/>
</dbReference>
<evidence type="ECO:0000256" key="5">
    <source>
        <dbReference type="ARBA" id="ARBA00023014"/>
    </source>
</evidence>
<dbReference type="InterPro" id="IPR023867">
    <property type="entry name" value="Sulphatase_maturase_rSAM"/>
</dbReference>
<keyword evidence="2" id="KW-0949">S-adenosyl-L-methionine</keyword>
<dbReference type="GO" id="GO:0051536">
    <property type="term" value="F:iron-sulfur cluster binding"/>
    <property type="evidence" value="ECO:0007669"/>
    <property type="project" value="UniProtKB-KW"/>
</dbReference>
<dbReference type="EMBL" id="CZAW01000020">
    <property type="protein sequence ID" value="CUP57941.1"/>
    <property type="molecule type" value="Genomic_DNA"/>
</dbReference>
<accession>A0A174PEF9</accession>
<dbReference type="NCBIfam" id="TIGR04085">
    <property type="entry name" value="rSAM_more_4Fe4S"/>
    <property type="match status" value="1"/>
</dbReference>
<dbReference type="RefSeq" id="WP_055151535.1">
    <property type="nucleotide sequence ID" value="NZ_CZAW01000020.1"/>
</dbReference>
<dbReference type="OrthoDB" id="9808591at2"/>
<organism evidence="8 9">
    <name type="scientific">Blautia wexlerae</name>
    <dbReference type="NCBI Taxonomy" id="418240"/>
    <lineage>
        <taxon>Bacteria</taxon>
        <taxon>Bacillati</taxon>
        <taxon>Bacillota</taxon>
        <taxon>Clostridia</taxon>
        <taxon>Lachnospirales</taxon>
        <taxon>Lachnospiraceae</taxon>
        <taxon>Blautia</taxon>
    </lineage>
</organism>
<evidence type="ECO:0000313" key="9">
    <source>
        <dbReference type="Proteomes" id="UP000095712"/>
    </source>
</evidence>
<dbReference type="AlphaFoldDB" id="A0A174PEF9"/>
<dbReference type="SFLD" id="SFLDG01384">
    <property type="entry name" value="thioether_bond_formation_requi"/>
    <property type="match status" value="1"/>
</dbReference>
<dbReference type="GO" id="GO:0016491">
    <property type="term" value="F:oxidoreductase activity"/>
    <property type="evidence" value="ECO:0007669"/>
    <property type="project" value="UniProtKB-KW"/>
</dbReference>